<dbReference type="RefSeq" id="WP_092981998.1">
    <property type="nucleotide sequence ID" value="NZ_FOYQ01000001.1"/>
</dbReference>
<dbReference type="AlphaFoldDB" id="A0A1I6FN60"/>
<dbReference type="Proteomes" id="UP000199534">
    <property type="component" value="Unassembled WGS sequence"/>
</dbReference>
<name>A0A1I6FN60_9FLAO</name>
<dbReference type="EMBL" id="FOYQ01000001">
    <property type="protein sequence ID" value="SFR31294.1"/>
    <property type="molecule type" value="Genomic_DNA"/>
</dbReference>
<protein>
    <submittedName>
        <fullName evidence="3">Putative auto-transporter adhesin, head GIN domain</fullName>
    </submittedName>
</protein>
<feature type="domain" description="Putative auto-transporter adhesin head GIN" evidence="2">
    <location>
        <begin position="47"/>
        <end position="225"/>
    </location>
</feature>
<dbReference type="STRING" id="400055.SAMN04490243_0121"/>
<evidence type="ECO:0000256" key="1">
    <source>
        <dbReference type="SAM" id="MobiDB-lite"/>
    </source>
</evidence>
<organism evidence="3 4">
    <name type="scientific">Robiginitalea myxolifaciens</name>
    <dbReference type="NCBI Taxonomy" id="400055"/>
    <lineage>
        <taxon>Bacteria</taxon>
        <taxon>Pseudomonadati</taxon>
        <taxon>Bacteroidota</taxon>
        <taxon>Flavobacteriia</taxon>
        <taxon>Flavobacteriales</taxon>
        <taxon>Flavobacteriaceae</taxon>
        <taxon>Robiginitalea</taxon>
    </lineage>
</organism>
<proteinExistence type="predicted"/>
<dbReference type="OrthoDB" id="942536at2"/>
<dbReference type="InterPro" id="IPR021255">
    <property type="entry name" value="DUF2807"/>
</dbReference>
<dbReference type="PROSITE" id="PS51257">
    <property type="entry name" value="PROKAR_LIPOPROTEIN"/>
    <property type="match status" value="1"/>
</dbReference>
<dbReference type="Pfam" id="PF10988">
    <property type="entry name" value="DUF2807"/>
    <property type="match status" value="1"/>
</dbReference>
<evidence type="ECO:0000259" key="2">
    <source>
        <dbReference type="Pfam" id="PF10988"/>
    </source>
</evidence>
<gene>
    <name evidence="3" type="ORF">SAMN04490243_0121</name>
</gene>
<accession>A0A1I6FN60</accession>
<feature type="region of interest" description="Disordered" evidence="1">
    <location>
        <begin position="217"/>
        <end position="240"/>
    </location>
</feature>
<evidence type="ECO:0000313" key="4">
    <source>
        <dbReference type="Proteomes" id="UP000199534"/>
    </source>
</evidence>
<sequence>MTTLARFTIAILLAILTSSCMLDVNWGSGKRGNGVVVDENRTVSESFTAVAASEGLDVYVTQGSDFEIRVEADENIIDLIGTDIKDGKLKIHAIENIGRATKNIYVTLPEVTALSSSSGADLNGKGVIEAGKVRLHASSGADLRVELNADEIEADCSSGADIRLAGRTNLLYADASSGSDIKAADMESRVCNAQASSGADIRVYVTESLTADASSGADIRYSGDASVESRKSASGSVSKY</sequence>
<reference evidence="3 4" key="1">
    <citation type="submission" date="2016-10" db="EMBL/GenBank/DDBJ databases">
        <authorList>
            <person name="de Groot N.N."/>
        </authorList>
    </citation>
    <scope>NUCLEOTIDE SEQUENCE [LARGE SCALE GENOMIC DNA]</scope>
    <source>
        <strain evidence="3 4">DSM 21019</strain>
    </source>
</reference>
<keyword evidence="4" id="KW-1185">Reference proteome</keyword>
<evidence type="ECO:0000313" key="3">
    <source>
        <dbReference type="EMBL" id="SFR31294.1"/>
    </source>
</evidence>
<dbReference type="Gene3D" id="2.160.20.120">
    <property type="match status" value="1"/>
</dbReference>